<sequence length="156" mass="18041">MKIGLNCNQASTELKEKIISYFQDEGHEVIDLTDNSDQNPLNQSKWTVEKEWTVIKEPNCQSSRPHAALMVNRLPATSIIGVKENTMTSVRLGADLPQLVSMANEAWIKPALYRQINYKTVWATLKRANHWKHSVKKWRENHRKNSKESSENEKIQ</sequence>
<protein>
    <submittedName>
        <fullName evidence="2">Uncharacterized protein</fullName>
    </submittedName>
</protein>
<accession>A0ABN6ZEN4</accession>
<keyword evidence="3" id="KW-1185">Reference proteome</keyword>
<gene>
    <name evidence="2" type="ORF">T23_03120</name>
</gene>
<reference evidence="2" key="1">
    <citation type="journal article" date="2024" name="Int. J. Syst. Evol. Microbiol.">
        <title>Turicibacter faecis sp. nov., isolated from faeces of heart failure mouse model.</title>
        <authorList>
            <person name="Imamura Y."/>
            <person name="Motooka D."/>
            <person name="Nakajima Y."/>
            <person name="Ito S."/>
            <person name="Kitakaze M."/>
            <person name="Iida T."/>
            <person name="Nakamura S."/>
        </authorList>
    </citation>
    <scope>NUCLEOTIDE SEQUENCE</scope>
    <source>
        <strain evidence="2">TC023</strain>
    </source>
</reference>
<evidence type="ECO:0000256" key="1">
    <source>
        <dbReference type="SAM" id="MobiDB-lite"/>
    </source>
</evidence>
<feature type="compositionally biased region" description="Basic and acidic residues" evidence="1">
    <location>
        <begin position="146"/>
        <end position="156"/>
    </location>
</feature>
<dbReference type="EMBL" id="AP028127">
    <property type="protein sequence ID" value="BEH90210.1"/>
    <property type="molecule type" value="Genomic_DNA"/>
</dbReference>
<dbReference type="Proteomes" id="UP001432099">
    <property type="component" value="Chromosome"/>
</dbReference>
<organism evidence="2 3">
    <name type="scientific">Turicibacter faecis</name>
    <dbReference type="NCBI Taxonomy" id="2963365"/>
    <lineage>
        <taxon>Bacteria</taxon>
        <taxon>Bacillati</taxon>
        <taxon>Bacillota</taxon>
        <taxon>Erysipelotrichia</taxon>
        <taxon>Erysipelotrichales</taxon>
        <taxon>Turicibacteraceae</taxon>
        <taxon>Turicibacter</taxon>
    </lineage>
</organism>
<evidence type="ECO:0000313" key="2">
    <source>
        <dbReference type="EMBL" id="BEH90210.1"/>
    </source>
</evidence>
<proteinExistence type="predicted"/>
<feature type="compositionally biased region" description="Basic residues" evidence="1">
    <location>
        <begin position="133"/>
        <end position="145"/>
    </location>
</feature>
<feature type="region of interest" description="Disordered" evidence="1">
    <location>
        <begin position="133"/>
        <end position="156"/>
    </location>
</feature>
<name>A0ABN6ZEN4_9FIRM</name>
<evidence type="ECO:0000313" key="3">
    <source>
        <dbReference type="Proteomes" id="UP001432099"/>
    </source>
</evidence>
<dbReference type="RefSeq" id="WP_161831902.1">
    <property type="nucleotide sequence ID" value="NZ_AP028127.1"/>
</dbReference>